<reference evidence="1" key="1">
    <citation type="submission" date="2021-01" db="EMBL/GenBank/DDBJ databases">
        <title>Microvirga sp.</title>
        <authorList>
            <person name="Kim M.K."/>
        </authorList>
    </citation>
    <scope>NUCLEOTIDE SEQUENCE</scope>
    <source>
        <strain evidence="1">5420S-16</strain>
    </source>
</reference>
<dbReference type="EMBL" id="JAEQMY010000070">
    <property type="protein sequence ID" value="MBL0407245.1"/>
    <property type="molecule type" value="Genomic_DNA"/>
</dbReference>
<evidence type="ECO:0000313" key="1">
    <source>
        <dbReference type="EMBL" id="MBL0407245.1"/>
    </source>
</evidence>
<dbReference type="Proteomes" id="UP000605848">
    <property type="component" value="Unassembled WGS sequence"/>
</dbReference>
<name>A0A936ZGA9_9HYPH</name>
<keyword evidence="2" id="KW-1185">Reference proteome</keyword>
<comment type="caution">
    <text evidence="1">The sequence shown here is derived from an EMBL/GenBank/DDBJ whole genome shotgun (WGS) entry which is preliminary data.</text>
</comment>
<protein>
    <submittedName>
        <fullName evidence="1">Uncharacterized protein</fullName>
    </submittedName>
</protein>
<accession>A0A936ZGA9</accession>
<organism evidence="1 2">
    <name type="scientific">Microvirga aerilata</name>
    <dbReference type="NCBI Taxonomy" id="670292"/>
    <lineage>
        <taxon>Bacteria</taxon>
        <taxon>Pseudomonadati</taxon>
        <taxon>Pseudomonadota</taxon>
        <taxon>Alphaproteobacteria</taxon>
        <taxon>Hyphomicrobiales</taxon>
        <taxon>Methylobacteriaceae</taxon>
        <taxon>Microvirga</taxon>
    </lineage>
</organism>
<gene>
    <name evidence="1" type="ORF">JKG68_25275</name>
</gene>
<proteinExistence type="predicted"/>
<dbReference type="RefSeq" id="WP_202064257.1">
    <property type="nucleotide sequence ID" value="NZ_JAEQMY010000070.1"/>
</dbReference>
<dbReference type="AlphaFoldDB" id="A0A936ZGA9"/>
<evidence type="ECO:0000313" key="2">
    <source>
        <dbReference type="Proteomes" id="UP000605848"/>
    </source>
</evidence>
<sequence>MMDRNVHVADSARKLHRLKTVRGSASKRCSNLDSRTNTGIPRKRKPVAIPSNHEQLEKLERAARFMTKRRCDVSERERRRVEERWLDGLGYRERKYLHALNPWAGEIWASLLKSGYEQYQDDDPHFAVTILDNGWDLLINDFTYCEPRDLKCIIQQMRKQLQAAFRNASYLFMIDVSVERQARVHRNQRRFCLHLHGIVWLDRRKLRRAKRYFAGGHYKAPALRTKQMYDPEGWLKYASRDPRLGNHWYRAQLDFEERYNRYNEHLYSGQRQHLLRLFRNVTKPDLCIASGIGRKIKLYALRAAKDCSYRLPERESDWSVEFPDHRLRSRPLEEPEPDPYYFDD</sequence>